<evidence type="ECO:0000256" key="1">
    <source>
        <dbReference type="ARBA" id="ARBA00004196"/>
    </source>
</evidence>
<feature type="domain" description="Periplasmic binding protein" evidence="5">
    <location>
        <begin position="32"/>
        <end position="276"/>
    </location>
</feature>
<dbReference type="Gene3D" id="3.40.50.2300">
    <property type="match status" value="2"/>
</dbReference>
<dbReference type="CDD" id="cd06321">
    <property type="entry name" value="PBP1_ABC_sugar_binding-like"/>
    <property type="match status" value="1"/>
</dbReference>
<dbReference type="Pfam" id="PF13407">
    <property type="entry name" value="Peripla_BP_4"/>
    <property type="match status" value="1"/>
</dbReference>
<evidence type="ECO:0000259" key="5">
    <source>
        <dbReference type="Pfam" id="PF13407"/>
    </source>
</evidence>
<dbReference type="PANTHER" id="PTHR46847:SF1">
    <property type="entry name" value="D-ALLOSE-BINDING PERIPLASMIC PROTEIN-RELATED"/>
    <property type="match status" value="1"/>
</dbReference>
<dbReference type="GO" id="GO:0030246">
    <property type="term" value="F:carbohydrate binding"/>
    <property type="evidence" value="ECO:0007669"/>
    <property type="project" value="UniProtKB-ARBA"/>
</dbReference>
<dbReference type="EMBL" id="CP000155">
    <property type="protein sequence ID" value="ABC29274.1"/>
    <property type="molecule type" value="Genomic_DNA"/>
</dbReference>
<dbReference type="KEGG" id="hch:HCH_02467"/>
<evidence type="ECO:0000313" key="7">
    <source>
        <dbReference type="Proteomes" id="UP000000238"/>
    </source>
</evidence>
<name>Q2SJA0_HAHCH</name>
<comment type="similarity">
    <text evidence="2">Belongs to the bacterial solute-binding protein 2 family.</text>
</comment>
<evidence type="ECO:0000313" key="6">
    <source>
        <dbReference type="EMBL" id="ABC29274.1"/>
    </source>
</evidence>
<reference evidence="6 7" key="1">
    <citation type="journal article" date="2005" name="Nucleic Acids Res.">
        <title>Genomic blueprint of Hahella chejuensis, a marine microbe producing an algicidal agent.</title>
        <authorList>
            <person name="Jeong H."/>
            <person name="Yim J.H."/>
            <person name="Lee C."/>
            <person name="Choi S.-H."/>
            <person name="Park Y.K."/>
            <person name="Yoon S.H."/>
            <person name="Hur C.-G."/>
            <person name="Kang H.-Y."/>
            <person name="Kim D."/>
            <person name="Lee H.H."/>
            <person name="Park K.H."/>
            <person name="Park S.-H."/>
            <person name="Park H.-S."/>
            <person name="Lee H.K."/>
            <person name="Oh T.K."/>
            <person name="Kim J.F."/>
        </authorList>
    </citation>
    <scope>NUCLEOTIDE SEQUENCE [LARGE SCALE GENOMIC DNA]</scope>
    <source>
        <strain evidence="6 7">KCTC 2396</strain>
    </source>
</reference>
<dbReference type="AlphaFoldDB" id="Q2SJA0"/>
<evidence type="ECO:0000256" key="2">
    <source>
        <dbReference type="ARBA" id="ARBA00007639"/>
    </source>
</evidence>
<sequence length="306" mass="32293">MLKISKTLKSLVAGIACSLGLASPAGAEQLKIGMSFQELNNAYFVTMKNALEEAAKDIGAEVYITDAHHDVSKQINDVEDMLQKGVDILLLNPTDSVGVQSAVVSAKKAGVITVAIDAEAEGPIDSFVGSKNYTAGYLAGRYLGEQLGGKGEVAILDGIPVVPILERVRGFSDAMLEFPDIKVVGKQNGKQERDVAMNVTENMLQANPGLDGVFSVNDTGALGALTAIEASGMDVKLVSVDGHPEAIKAMLKPDSKFIATSAQFPRDQIRLGLAIALVKHWGSEIPATMPVDVKLIDKAGAADFTW</sequence>
<dbReference type="STRING" id="349521.HCH_02467"/>
<dbReference type="eggNOG" id="COG1879">
    <property type="taxonomic scope" value="Bacteria"/>
</dbReference>
<keyword evidence="6" id="KW-0762">Sugar transport</keyword>
<proteinExistence type="inferred from homology"/>
<feature type="chain" id="PRO_5004215514" evidence="4">
    <location>
        <begin position="28"/>
        <end position="306"/>
    </location>
</feature>
<keyword evidence="6" id="KW-0813">Transport</keyword>
<keyword evidence="7" id="KW-1185">Reference proteome</keyword>
<evidence type="ECO:0000256" key="3">
    <source>
        <dbReference type="ARBA" id="ARBA00022729"/>
    </source>
</evidence>
<dbReference type="SUPFAM" id="SSF53822">
    <property type="entry name" value="Periplasmic binding protein-like I"/>
    <property type="match status" value="1"/>
</dbReference>
<dbReference type="InterPro" id="IPR025997">
    <property type="entry name" value="SBP_2_dom"/>
</dbReference>
<feature type="signal peptide" evidence="4">
    <location>
        <begin position="1"/>
        <end position="27"/>
    </location>
</feature>
<dbReference type="RefSeq" id="WP_011396343.1">
    <property type="nucleotide sequence ID" value="NC_007645.1"/>
</dbReference>
<gene>
    <name evidence="6" type="ordered locus">HCH_02467</name>
</gene>
<evidence type="ECO:0000256" key="4">
    <source>
        <dbReference type="SAM" id="SignalP"/>
    </source>
</evidence>
<dbReference type="HOGENOM" id="CLU_037628_3_7_6"/>
<dbReference type="Proteomes" id="UP000000238">
    <property type="component" value="Chromosome"/>
</dbReference>
<organism evidence="6 7">
    <name type="scientific">Hahella chejuensis (strain KCTC 2396)</name>
    <dbReference type="NCBI Taxonomy" id="349521"/>
    <lineage>
        <taxon>Bacteria</taxon>
        <taxon>Pseudomonadati</taxon>
        <taxon>Pseudomonadota</taxon>
        <taxon>Gammaproteobacteria</taxon>
        <taxon>Oceanospirillales</taxon>
        <taxon>Hahellaceae</taxon>
        <taxon>Hahella</taxon>
    </lineage>
</organism>
<accession>Q2SJA0</accession>
<comment type="subcellular location">
    <subcellularLocation>
        <location evidence="1">Cell envelope</location>
    </subcellularLocation>
</comment>
<dbReference type="GO" id="GO:0030313">
    <property type="term" value="C:cell envelope"/>
    <property type="evidence" value="ECO:0007669"/>
    <property type="project" value="UniProtKB-SubCell"/>
</dbReference>
<dbReference type="GO" id="GO:0055085">
    <property type="term" value="P:transmembrane transport"/>
    <property type="evidence" value="ECO:0007669"/>
    <property type="project" value="UniProtKB-ARBA"/>
</dbReference>
<dbReference type="PANTHER" id="PTHR46847">
    <property type="entry name" value="D-ALLOSE-BINDING PERIPLASMIC PROTEIN-RELATED"/>
    <property type="match status" value="1"/>
</dbReference>
<keyword evidence="3 4" id="KW-0732">Signal</keyword>
<dbReference type="OrthoDB" id="9805127at2"/>
<dbReference type="InterPro" id="IPR028082">
    <property type="entry name" value="Peripla_BP_I"/>
</dbReference>
<protein>
    <submittedName>
        <fullName evidence="6">ABC-type sugar transport system, periplasmic component</fullName>
    </submittedName>
</protein>